<dbReference type="Proteomes" id="UP001157114">
    <property type="component" value="Unassembled WGS sequence"/>
</dbReference>
<accession>A0ABQ6GM77</accession>
<feature type="domain" description="HTH tetR-type" evidence="3">
    <location>
        <begin position="9"/>
        <end position="69"/>
    </location>
</feature>
<gene>
    <name evidence="4" type="ORF">MU1_48190</name>
</gene>
<dbReference type="InterPro" id="IPR050624">
    <property type="entry name" value="HTH-type_Tx_Regulator"/>
</dbReference>
<feature type="DNA-binding region" description="H-T-H motif" evidence="2">
    <location>
        <begin position="32"/>
        <end position="51"/>
    </location>
</feature>
<evidence type="ECO:0000256" key="1">
    <source>
        <dbReference type="ARBA" id="ARBA00023125"/>
    </source>
</evidence>
<dbReference type="InterPro" id="IPR001647">
    <property type="entry name" value="HTH_TetR"/>
</dbReference>
<evidence type="ECO:0000313" key="5">
    <source>
        <dbReference type="Proteomes" id="UP001157114"/>
    </source>
</evidence>
<evidence type="ECO:0000313" key="4">
    <source>
        <dbReference type="EMBL" id="GLX70473.1"/>
    </source>
</evidence>
<dbReference type="InterPro" id="IPR009057">
    <property type="entry name" value="Homeodomain-like_sf"/>
</dbReference>
<evidence type="ECO:0000259" key="3">
    <source>
        <dbReference type="PROSITE" id="PS50977"/>
    </source>
</evidence>
<dbReference type="Gene3D" id="1.10.357.10">
    <property type="entry name" value="Tetracycline Repressor, domain 2"/>
    <property type="match status" value="1"/>
</dbReference>
<dbReference type="Pfam" id="PF14278">
    <property type="entry name" value="TetR_C_8"/>
    <property type="match status" value="1"/>
</dbReference>
<organism evidence="4 5">
    <name type="scientific">Paenibacillus glycanilyticus</name>
    <dbReference type="NCBI Taxonomy" id="126569"/>
    <lineage>
        <taxon>Bacteria</taxon>
        <taxon>Bacillati</taxon>
        <taxon>Bacillota</taxon>
        <taxon>Bacilli</taxon>
        <taxon>Bacillales</taxon>
        <taxon>Paenibacillaceae</taxon>
        <taxon>Paenibacillus</taxon>
    </lineage>
</organism>
<keyword evidence="5" id="KW-1185">Reference proteome</keyword>
<comment type="caution">
    <text evidence="4">The sequence shown here is derived from an EMBL/GenBank/DDBJ whole genome shotgun (WGS) entry which is preliminary data.</text>
</comment>
<dbReference type="EMBL" id="BSSQ01000019">
    <property type="protein sequence ID" value="GLX70473.1"/>
    <property type="molecule type" value="Genomic_DNA"/>
</dbReference>
<sequence>MNENDLRIIKTKKALHQALLVLLKEKALEAISVSVLCREASVNRGTFYLHYPDVGTLFDEHLHHLLKDLEESYYEPYRHAKEINHIQLDPATIRIFHHVKKYQPFYEIVFNKKSSISYYYSLFEKIKGLMIESTGSNGSPNTFVISYQVNAIMGLLIQWSEEGFSQTPEFMSEQLSHILKSMYQIPAMDRGLENN</sequence>
<evidence type="ECO:0000256" key="2">
    <source>
        <dbReference type="PROSITE-ProRule" id="PRU00335"/>
    </source>
</evidence>
<dbReference type="PROSITE" id="PS50977">
    <property type="entry name" value="HTH_TETR_2"/>
    <property type="match status" value="1"/>
</dbReference>
<dbReference type="SUPFAM" id="SSF46689">
    <property type="entry name" value="Homeodomain-like"/>
    <property type="match status" value="1"/>
</dbReference>
<proteinExistence type="predicted"/>
<dbReference type="RefSeq" id="WP_284241247.1">
    <property type="nucleotide sequence ID" value="NZ_BSSQ01000019.1"/>
</dbReference>
<protein>
    <submittedName>
        <fullName evidence="4">TetR family transcriptional regulator</fullName>
    </submittedName>
</protein>
<dbReference type="PANTHER" id="PTHR43479:SF7">
    <property type="entry name" value="TETR-FAMILY TRANSCRIPTIONAL REGULATOR"/>
    <property type="match status" value="1"/>
</dbReference>
<reference evidence="4 5" key="1">
    <citation type="submission" date="2023-03" db="EMBL/GenBank/DDBJ databases">
        <title>Draft genome sequence of the bacteria which degrade cell wall of Tricholomamatutake.</title>
        <authorList>
            <person name="Konishi Y."/>
            <person name="Fukuta Y."/>
            <person name="Shirasaka N."/>
        </authorList>
    </citation>
    <scope>NUCLEOTIDE SEQUENCE [LARGE SCALE GENOMIC DNA]</scope>
    <source>
        <strain evidence="5">mu1</strain>
    </source>
</reference>
<dbReference type="InterPro" id="IPR039532">
    <property type="entry name" value="TetR_C_Firmicutes"/>
</dbReference>
<name>A0ABQ6GM77_9BACL</name>
<keyword evidence="1 2" id="KW-0238">DNA-binding</keyword>
<dbReference type="PANTHER" id="PTHR43479">
    <property type="entry name" value="ACREF/ENVCD OPERON REPRESSOR-RELATED"/>
    <property type="match status" value="1"/>
</dbReference>